<keyword evidence="2" id="KW-0812">Transmembrane</keyword>
<feature type="domain" description="FHA" evidence="7">
    <location>
        <begin position="1125"/>
        <end position="1176"/>
    </location>
</feature>
<evidence type="ECO:0000313" key="10">
    <source>
        <dbReference type="Proteomes" id="UP001314170"/>
    </source>
</evidence>
<feature type="compositionally biased region" description="Polar residues" evidence="5">
    <location>
        <begin position="196"/>
        <end position="210"/>
    </location>
</feature>
<dbReference type="Pfam" id="PF16016">
    <property type="entry name" value="VASt"/>
    <property type="match status" value="2"/>
</dbReference>
<dbReference type="FunFam" id="2.60.200.20:FF:000019">
    <property type="entry name" value="Nuclear inhibitor of protein phosphatase"/>
    <property type="match status" value="1"/>
</dbReference>
<evidence type="ECO:0000256" key="1">
    <source>
        <dbReference type="ARBA" id="ARBA00004167"/>
    </source>
</evidence>
<dbReference type="Pfam" id="PF02893">
    <property type="entry name" value="GRAM"/>
    <property type="match status" value="1"/>
</dbReference>
<dbReference type="InterPro" id="IPR000253">
    <property type="entry name" value="FHA_dom"/>
</dbReference>
<dbReference type="PROSITE" id="PS50006">
    <property type="entry name" value="FHA_DOMAIN"/>
    <property type="match status" value="1"/>
</dbReference>
<dbReference type="PROSITE" id="PS50004">
    <property type="entry name" value="C2"/>
    <property type="match status" value="2"/>
</dbReference>
<dbReference type="EMBL" id="CAWUPB010000079">
    <property type="protein sequence ID" value="CAK7323362.1"/>
    <property type="molecule type" value="Genomic_DNA"/>
</dbReference>
<dbReference type="Pfam" id="PF00168">
    <property type="entry name" value="C2"/>
    <property type="match status" value="2"/>
</dbReference>
<evidence type="ECO:0000313" key="9">
    <source>
        <dbReference type="EMBL" id="CAK7323362.1"/>
    </source>
</evidence>
<feature type="compositionally biased region" description="Polar residues" evidence="5">
    <location>
        <begin position="1385"/>
        <end position="1403"/>
    </location>
</feature>
<dbReference type="InterPro" id="IPR044511">
    <property type="entry name" value="At1g03370/At5g50170-like"/>
</dbReference>
<evidence type="ECO:0000259" key="6">
    <source>
        <dbReference type="PROSITE" id="PS50004"/>
    </source>
</evidence>
<evidence type="ECO:0000256" key="5">
    <source>
        <dbReference type="SAM" id="MobiDB-lite"/>
    </source>
</evidence>
<dbReference type="GO" id="GO:0016020">
    <property type="term" value="C:membrane"/>
    <property type="evidence" value="ECO:0007669"/>
    <property type="project" value="UniProtKB-SubCell"/>
</dbReference>
<dbReference type="SUPFAM" id="SSF49562">
    <property type="entry name" value="C2 domain (Calcium/lipid-binding domain, CaLB)"/>
    <property type="match status" value="2"/>
</dbReference>
<feature type="region of interest" description="Disordered" evidence="5">
    <location>
        <begin position="196"/>
        <end position="232"/>
    </location>
</feature>
<feature type="compositionally biased region" description="Acidic residues" evidence="5">
    <location>
        <begin position="1422"/>
        <end position="1433"/>
    </location>
</feature>
<dbReference type="InterPro" id="IPR031968">
    <property type="entry name" value="VASt"/>
</dbReference>
<protein>
    <recommendedName>
        <fullName evidence="11">C2 and GRAM domain-containing protein</fullName>
    </recommendedName>
</protein>
<dbReference type="InterPro" id="IPR004182">
    <property type="entry name" value="GRAM"/>
</dbReference>
<dbReference type="Gene3D" id="2.60.200.20">
    <property type="match status" value="1"/>
</dbReference>
<feature type="domain" description="C2" evidence="6">
    <location>
        <begin position="1"/>
        <end position="105"/>
    </location>
</feature>
<keyword evidence="3" id="KW-1133">Transmembrane helix</keyword>
<dbReference type="InterPro" id="IPR008984">
    <property type="entry name" value="SMAD_FHA_dom_sf"/>
</dbReference>
<feature type="region of interest" description="Disordered" evidence="5">
    <location>
        <begin position="1332"/>
        <end position="1352"/>
    </location>
</feature>
<feature type="domain" description="VASt" evidence="8">
    <location>
        <begin position="855"/>
        <end position="1015"/>
    </location>
</feature>
<keyword evidence="10" id="KW-1185">Reference proteome</keyword>
<gene>
    <name evidence="9" type="ORF">DCAF_LOCUS988</name>
</gene>
<sequence>MGGMKLLVRVIEARNLPPTDPNGLSDPYAKLQLGKQKFKTKVVKKNLNPSWGEEFSFKVEDLNEELVVSVLDEDKYFNDDFVGQIKVPVWQVFDTDSKSLGTDWYSLQPKNKKSKIKECGEILLNISFSQSFPDSNCNGSLSRKNVDARQSPSRSFNGMTNSSSARLEENAFSKEEKFFAQKKLAGRIAQMFNKTSDGVSATTSRSTEISEQSETDGSEVCDEKAEDQSSSGNFEELMKEMESRDVGSEVPQNLPGGVLVDQSYVIAPPELNSLLFSPDSSLARSLSDFLGNSEQQFGPWKFENGSESLKRVITYIRAPTKLVGAVKATEEQTYLKADGKTFAVMMSVSTPDVMYGNTFKVELLYCITPGPELPSGEKTSHLVISWRMNFLQSTMFKSMIENGARSGLKDSFEQVSTFLSQNVKPVDLKDLGSSKEQVLASLKVEPQSDWKLAAQYFANFTVVSAVFMGLYVLVHIWLAAPSAIQGLEFVGLDLPDSIGEVIVCSVLALQCERVLRLLSRFMQARAQKGTDHGVKAQGDGWVLTVALIEGSHLPAVDSSGFCDPYVVFTCNGKTRTSSIKFQKSDPQWNEIFEFDAMDDPPSVLDVEIYDFDGPFDEAMSLGHAEINFVKSNLSGLADVWVPLQGKLAQACQSKLHLRIFLNNTRGSNVVKEYLSKMEKEVGKKINVRSPQTNSAFQKVFGLPPEEFLINDFTCHLKRKMPLQGRLFLSARIIGFYANLFGQKTKFFFLWEDIEDIQVYTPTLSSMGSPVIVITLRQGRGMDARHGAKTIDDEGRLKFHFQSFVSFSVAHRTIMALWKSRSLSPEQKVQIVEEQSETKILQPEETGAFLGLEDVSMSEVYASSLSVPTNFIMEMFGGGELDRKVMEKAGNLSYSCTPWESVKTDVYERQIYYRFDKHISRFGGEVTSTQQKYPLSDRKGWLVEEVMTLHGVPLGDYFNLHLRYQIEDFPSRLKGCHVRVSIGVAWLKSTRHQKRISKNILSNLQDRLKGFGCEAQSTEPFSVSVNSASKTTAQPATKTVTQPSVQYSQSKAQSQFRDQPHAAQKPVVPEAGPLLGHTQPATQVGGGQSTWQPPDWAVEPRPGVYYLEVLKDGEVLDQINLDRRRHIFGRQIPTCDFVLDHQSVSRQHAAVIPHKNGSIFVIDLGSAHGTFVANERLTKDTPVELEVGQSLRFAASTRTYVLRKNDAALFPRPQPPSEINLPPPPDPSDEEAVVAYNTFLNCYGLNRPDLLTESSESSVSLSRRHDDPLSGRAAKRIKKSRVVFRDQVGGELVEVVGISDGADVETEPGPIGVKEGSLVGKYESLVQVTVIPKGKEQSSAKENHASQKGVTSKLQEVLNKVKTAPKGGIYDDLYGESFAGKLGSSWAYNSDSSAGNPTSPTQDGQGKAIVSLSEKPESNLSTCDDDDDDDLFGD</sequence>
<keyword evidence="4" id="KW-0472">Membrane</keyword>
<dbReference type="Proteomes" id="UP001314170">
    <property type="component" value="Unassembled WGS sequence"/>
</dbReference>
<dbReference type="InterPro" id="IPR011993">
    <property type="entry name" value="PH-like_dom_sf"/>
</dbReference>
<organism evidence="9 10">
    <name type="scientific">Dovyalis caffra</name>
    <dbReference type="NCBI Taxonomy" id="77055"/>
    <lineage>
        <taxon>Eukaryota</taxon>
        <taxon>Viridiplantae</taxon>
        <taxon>Streptophyta</taxon>
        <taxon>Embryophyta</taxon>
        <taxon>Tracheophyta</taxon>
        <taxon>Spermatophyta</taxon>
        <taxon>Magnoliopsida</taxon>
        <taxon>eudicotyledons</taxon>
        <taxon>Gunneridae</taxon>
        <taxon>Pentapetalae</taxon>
        <taxon>rosids</taxon>
        <taxon>fabids</taxon>
        <taxon>Malpighiales</taxon>
        <taxon>Salicaceae</taxon>
        <taxon>Flacourtieae</taxon>
        <taxon>Dovyalis</taxon>
    </lineage>
</organism>
<dbReference type="SMART" id="SM00240">
    <property type="entry name" value="FHA"/>
    <property type="match status" value="1"/>
</dbReference>
<comment type="caution">
    <text evidence="9">The sequence shown here is derived from an EMBL/GenBank/DDBJ whole genome shotgun (WGS) entry which is preliminary data.</text>
</comment>
<accession>A0AAV1QS62</accession>
<evidence type="ECO:0000256" key="2">
    <source>
        <dbReference type="ARBA" id="ARBA00022692"/>
    </source>
</evidence>
<evidence type="ECO:0000259" key="8">
    <source>
        <dbReference type="PROSITE" id="PS51778"/>
    </source>
</evidence>
<dbReference type="CDD" id="cd13219">
    <property type="entry name" value="PH-GRAM_C2-GRAM"/>
    <property type="match status" value="1"/>
</dbReference>
<feature type="domain" description="VASt" evidence="8">
    <location>
        <begin position="255"/>
        <end position="427"/>
    </location>
</feature>
<dbReference type="PRINTS" id="PR00360">
    <property type="entry name" value="C2DOMAIN"/>
</dbReference>
<dbReference type="SMART" id="SM00568">
    <property type="entry name" value="GRAM"/>
    <property type="match status" value="1"/>
</dbReference>
<name>A0AAV1QS62_9ROSI</name>
<reference evidence="9 10" key="1">
    <citation type="submission" date="2024-01" db="EMBL/GenBank/DDBJ databases">
        <authorList>
            <person name="Waweru B."/>
        </authorList>
    </citation>
    <scope>NUCLEOTIDE SEQUENCE [LARGE SCALE GENOMIC DNA]</scope>
</reference>
<feature type="compositionally biased region" description="Acidic residues" evidence="5">
    <location>
        <begin position="211"/>
        <end position="220"/>
    </location>
</feature>
<feature type="compositionally biased region" description="Basic and acidic residues" evidence="5">
    <location>
        <begin position="1332"/>
        <end position="1344"/>
    </location>
</feature>
<evidence type="ECO:0000256" key="3">
    <source>
        <dbReference type="ARBA" id="ARBA00022989"/>
    </source>
</evidence>
<dbReference type="SUPFAM" id="SSF49879">
    <property type="entry name" value="SMAD/FHA domain"/>
    <property type="match status" value="1"/>
</dbReference>
<feature type="region of interest" description="Disordered" evidence="5">
    <location>
        <begin position="1031"/>
        <end position="1063"/>
    </location>
</feature>
<dbReference type="PROSITE" id="PS51778">
    <property type="entry name" value="VAST"/>
    <property type="match status" value="2"/>
</dbReference>
<dbReference type="PANTHER" id="PTHR46296">
    <property type="entry name" value="BNAA05G37250D PROTEIN"/>
    <property type="match status" value="1"/>
</dbReference>
<dbReference type="Gene3D" id="2.60.40.150">
    <property type="entry name" value="C2 domain"/>
    <property type="match status" value="2"/>
</dbReference>
<dbReference type="CDD" id="cd00030">
    <property type="entry name" value="C2"/>
    <property type="match status" value="2"/>
</dbReference>
<dbReference type="SMART" id="SM00239">
    <property type="entry name" value="C2"/>
    <property type="match status" value="2"/>
</dbReference>
<comment type="subcellular location">
    <subcellularLocation>
        <location evidence="1">Membrane</location>
        <topology evidence="1">Single-pass membrane protein</topology>
    </subcellularLocation>
</comment>
<dbReference type="InterPro" id="IPR000008">
    <property type="entry name" value="C2_dom"/>
</dbReference>
<dbReference type="Pfam" id="PF00498">
    <property type="entry name" value="FHA"/>
    <property type="match status" value="1"/>
</dbReference>
<feature type="region of interest" description="Disordered" evidence="5">
    <location>
        <begin position="143"/>
        <end position="163"/>
    </location>
</feature>
<dbReference type="Gene3D" id="2.30.29.30">
    <property type="entry name" value="Pleckstrin-homology domain (PH domain)/Phosphotyrosine-binding domain (PTB)"/>
    <property type="match status" value="1"/>
</dbReference>
<dbReference type="PANTHER" id="PTHR46296:SF8">
    <property type="entry name" value="OS06G0297800 PROTEIN"/>
    <property type="match status" value="1"/>
</dbReference>
<feature type="compositionally biased region" description="Polar residues" evidence="5">
    <location>
        <begin position="1031"/>
        <end position="1056"/>
    </location>
</feature>
<feature type="domain" description="C2" evidence="6">
    <location>
        <begin position="524"/>
        <end position="641"/>
    </location>
</feature>
<evidence type="ECO:0000259" key="7">
    <source>
        <dbReference type="PROSITE" id="PS50006"/>
    </source>
</evidence>
<evidence type="ECO:0000256" key="4">
    <source>
        <dbReference type="ARBA" id="ARBA00023136"/>
    </source>
</evidence>
<dbReference type="CDD" id="cd22674">
    <property type="entry name" value="FHA_PPP1R8"/>
    <property type="match status" value="1"/>
</dbReference>
<proteinExistence type="predicted"/>
<evidence type="ECO:0008006" key="11">
    <source>
        <dbReference type="Google" id="ProtNLM"/>
    </source>
</evidence>
<dbReference type="InterPro" id="IPR035892">
    <property type="entry name" value="C2_domain_sf"/>
</dbReference>
<feature type="region of interest" description="Disordered" evidence="5">
    <location>
        <begin position="1384"/>
        <end position="1433"/>
    </location>
</feature>